<evidence type="ECO:0000313" key="1">
    <source>
        <dbReference type="EMBL" id="CAB5222975.1"/>
    </source>
</evidence>
<sequence>MQITLTQFERIDGLMTDLLRAGSFEACADPRGYIRTSNRLLDACIDALGMAFVDGYADALDCAADVVARSLLGTIEVLDEVAA</sequence>
<protein>
    <submittedName>
        <fullName evidence="1">Uncharacterized protein</fullName>
    </submittedName>
</protein>
<gene>
    <name evidence="1" type="ORF">UFOVP368_47</name>
</gene>
<reference evidence="1" key="1">
    <citation type="submission" date="2020-05" db="EMBL/GenBank/DDBJ databases">
        <authorList>
            <person name="Chiriac C."/>
            <person name="Salcher M."/>
            <person name="Ghai R."/>
            <person name="Kavagutti S V."/>
        </authorList>
    </citation>
    <scope>NUCLEOTIDE SEQUENCE</scope>
</reference>
<name>A0A6J7X1J3_9CAUD</name>
<proteinExistence type="predicted"/>
<organism evidence="1">
    <name type="scientific">uncultured Caudovirales phage</name>
    <dbReference type="NCBI Taxonomy" id="2100421"/>
    <lineage>
        <taxon>Viruses</taxon>
        <taxon>Duplodnaviria</taxon>
        <taxon>Heunggongvirae</taxon>
        <taxon>Uroviricota</taxon>
        <taxon>Caudoviricetes</taxon>
        <taxon>Peduoviridae</taxon>
        <taxon>Maltschvirus</taxon>
        <taxon>Maltschvirus maltsch</taxon>
    </lineage>
</organism>
<dbReference type="EMBL" id="LR798303">
    <property type="protein sequence ID" value="CAB5222975.1"/>
    <property type="molecule type" value="Genomic_DNA"/>
</dbReference>
<accession>A0A6J7X1J3</accession>